<dbReference type="Gene3D" id="3.30.40.10">
    <property type="entry name" value="Zinc/RING finger domain, C3HC4 (zinc finger)"/>
    <property type="match status" value="1"/>
</dbReference>
<evidence type="ECO:0000256" key="1">
    <source>
        <dbReference type="ARBA" id="ARBA00022722"/>
    </source>
</evidence>
<dbReference type="Proteomes" id="UP000305948">
    <property type="component" value="Unassembled WGS sequence"/>
</dbReference>
<feature type="compositionally biased region" description="Acidic residues" evidence="9">
    <location>
        <begin position="636"/>
        <end position="649"/>
    </location>
</feature>
<evidence type="ECO:0000259" key="10">
    <source>
        <dbReference type="PROSITE" id="PS50164"/>
    </source>
</evidence>
<dbReference type="SUPFAM" id="SSF82771">
    <property type="entry name" value="GIY-YIG endonuclease"/>
    <property type="match status" value="1"/>
</dbReference>
<evidence type="ECO:0000256" key="8">
    <source>
        <dbReference type="HAMAP-Rule" id="MF_03100"/>
    </source>
</evidence>
<dbReference type="InterPro" id="IPR035901">
    <property type="entry name" value="GIY-YIG_endonuc_sf"/>
</dbReference>
<evidence type="ECO:0000313" key="11">
    <source>
        <dbReference type="EMBL" id="TFK53002.1"/>
    </source>
</evidence>
<dbReference type="AlphaFoldDB" id="A0A5C3N704"/>
<evidence type="ECO:0000256" key="2">
    <source>
        <dbReference type="ARBA" id="ARBA00022759"/>
    </source>
</evidence>
<comment type="similarity">
    <text evidence="8">Belongs to the SLX1 family.</text>
</comment>
<dbReference type="GO" id="GO:0000724">
    <property type="term" value="P:double-strand break repair via homologous recombination"/>
    <property type="evidence" value="ECO:0007669"/>
    <property type="project" value="TreeGrafter"/>
</dbReference>
<dbReference type="PANTHER" id="PTHR20208:SF10">
    <property type="entry name" value="STRUCTURE-SPECIFIC ENDONUCLEASE SUBUNIT SLX1"/>
    <property type="match status" value="1"/>
</dbReference>
<keyword evidence="4 8" id="KW-0378">Hydrolase</keyword>
<dbReference type="CDD" id="cd10455">
    <property type="entry name" value="GIY-YIG_SLX1"/>
    <property type="match status" value="1"/>
</dbReference>
<feature type="region of interest" description="Disordered" evidence="9">
    <location>
        <begin position="480"/>
        <end position="724"/>
    </location>
</feature>
<dbReference type="GO" id="GO:0033557">
    <property type="term" value="C:Slx1-Slx4 complex"/>
    <property type="evidence" value="ECO:0007669"/>
    <property type="project" value="UniProtKB-UniRule"/>
</dbReference>
<dbReference type="Gene3D" id="3.40.1440.10">
    <property type="entry name" value="GIY-YIG endonuclease"/>
    <property type="match status" value="1"/>
</dbReference>
<dbReference type="Pfam" id="PF21202">
    <property type="entry name" value="SLX1_C"/>
    <property type="match status" value="1"/>
</dbReference>
<dbReference type="STRING" id="5364.A0A5C3N704"/>
<evidence type="ECO:0000256" key="4">
    <source>
        <dbReference type="ARBA" id="ARBA00022801"/>
    </source>
</evidence>
<proteinExistence type="inferred from homology"/>
<keyword evidence="2 8" id="KW-0255">Endonuclease</keyword>
<dbReference type="InterPro" id="IPR048749">
    <property type="entry name" value="SLX1_C"/>
</dbReference>
<comment type="caution">
    <text evidence="8">Lacks conserved residue(s) required for the propagation of feature annotation.</text>
</comment>
<evidence type="ECO:0000256" key="3">
    <source>
        <dbReference type="ARBA" id="ARBA00022763"/>
    </source>
</evidence>
<dbReference type="InterPro" id="IPR027520">
    <property type="entry name" value="Slx1"/>
</dbReference>
<keyword evidence="1 8" id="KW-0540">Nuclease</keyword>
<dbReference type="EMBL" id="ML213508">
    <property type="protein sequence ID" value="TFK53002.1"/>
    <property type="molecule type" value="Genomic_DNA"/>
</dbReference>
<feature type="domain" description="GIY-YIG" evidence="10">
    <location>
        <begin position="20"/>
        <end position="107"/>
    </location>
</feature>
<feature type="region of interest" description="Disordered" evidence="9">
    <location>
        <begin position="423"/>
        <end position="463"/>
    </location>
</feature>
<accession>A0A5C3N704</accession>
<dbReference type="InterPro" id="IPR013083">
    <property type="entry name" value="Znf_RING/FYVE/PHD"/>
</dbReference>
<evidence type="ECO:0000256" key="7">
    <source>
        <dbReference type="ARBA" id="ARBA00023242"/>
    </source>
</evidence>
<keyword evidence="3 8" id="KW-0227">DNA damage</keyword>
<dbReference type="InterPro" id="IPR000305">
    <property type="entry name" value="GIY-YIG_endonuc"/>
</dbReference>
<reference evidence="11 12" key="1">
    <citation type="journal article" date="2019" name="Nat. Ecol. Evol.">
        <title>Megaphylogeny resolves global patterns of mushroom evolution.</title>
        <authorList>
            <person name="Varga T."/>
            <person name="Krizsan K."/>
            <person name="Foldi C."/>
            <person name="Dima B."/>
            <person name="Sanchez-Garcia M."/>
            <person name="Sanchez-Ramirez S."/>
            <person name="Szollosi G.J."/>
            <person name="Szarkandi J.G."/>
            <person name="Papp V."/>
            <person name="Albert L."/>
            <person name="Andreopoulos W."/>
            <person name="Angelini C."/>
            <person name="Antonin V."/>
            <person name="Barry K.W."/>
            <person name="Bougher N.L."/>
            <person name="Buchanan P."/>
            <person name="Buyck B."/>
            <person name="Bense V."/>
            <person name="Catcheside P."/>
            <person name="Chovatia M."/>
            <person name="Cooper J."/>
            <person name="Damon W."/>
            <person name="Desjardin D."/>
            <person name="Finy P."/>
            <person name="Geml J."/>
            <person name="Haridas S."/>
            <person name="Hughes K."/>
            <person name="Justo A."/>
            <person name="Karasinski D."/>
            <person name="Kautmanova I."/>
            <person name="Kiss B."/>
            <person name="Kocsube S."/>
            <person name="Kotiranta H."/>
            <person name="LaButti K.M."/>
            <person name="Lechner B.E."/>
            <person name="Liimatainen K."/>
            <person name="Lipzen A."/>
            <person name="Lukacs Z."/>
            <person name="Mihaltcheva S."/>
            <person name="Morgado L.N."/>
            <person name="Niskanen T."/>
            <person name="Noordeloos M.E."/>
            <person name="Ohm R.A."/>
            <person name="Ortiz-Santana B."/>
            <person name="Ovrebo C."/>
            <person name="Racz N."/>
            <person name="Riley R."/>
            <person name="Savchenko A."/>
            <person name="Shiryaev A."/>
            <person name="Soop K."/>
            <person name="Spirin V."/>
            <person name="Szebenyi C."/>
            <person name="Tomsovsky M."/>
            <person name="Tulloss R.E."/>
            <person name="Uehling J."/>
            <person name="Grigoriev I.V."/>
            <person name="Vagvolgyi C."/>
            <person name="Papp T."/>
            <person name="Martin F.M."/>
            <person name="Miettinen O."/>
            <person name="Hibbett D.S."/>
            <person name="Nagy L.G."/>
        </authorList>
    </citation>
    <scope>NUCLEOTIDE SEQUENCE [LARGE SCALE GENOMIC DNA]</scope>
    <source>
        <strain evidence="11 12">OMC1185</strain>
    </source>
</reference>
<evidence type="ECO:0000313" key="12">
    <source>
        <dbReference type="Proteomes" id="UP000305948"/>
    </source>
</evidence>
<dbReference type="GO" id="GO:0017108">
    <property type="term" value="F:5'-flap endonuclease activity"/>
    <property type="evidence" value="ECO:0007669"/>
    <property type="project" value="InterPro"/>
</dbReference>
<comment type="function">
    <text evidence="8">Catalytic subunit of the SLX1-SLX4 structure-specific endonuclease that resolves DNA secondary structures generated during DNA repair and recombination. Has endonuclease activity towards branched DNA substrates, introducing single-strand cuts in duplex DNA close to junctions with ss-DNA.</text>
</comment>
<feature type="compositionally biased region" description="Basic residues" evidence="9">
    <location>
        <begin position="323"/>
        <end position="333"/>
    </location>
</feature>
<feature type="compositionally biased region" description="Polar residues" evidence="9">
    <location>
        <begin position="663"/>
        <end position="695"/>
    </location>
</feature>
<dbReference type="Pfam" id="PF01541">
    <property type="entry name" value="GIY-YIG"/>
    <property type="match status" value="1"/>
</dbReference>
<feature type="compositionally biased region" description="Acidic residues" evidence="9">
    <location>
        <begin position="524"/>
        <end position="537"/>
    </location>
</feature>
<comment type="subunit">
    <text evidence="8">Forms a heterodimer with SLX4.</text>
</comment>
<evidence type="ECO:0000256" key="6">
    <source>
        <dbReference type="ARBA" id="ARBA00023204"/>
    </source>
</evidence>
<feature type="compositionally biased region" description="Acidic residues" evidence="9">
    <location>
        <begin position="580"/>
        <end position="593"/>
    </location>
</feature>
<gene>
    <name evidence="11" type="ORF">OE88DRAFT_1330337</name>
</gene>
<keyword evidence="12" id="KW-1185">Reference proteome</keyword>
<sequence>MGPGRAATTRSSLIHHTFPPFYACYLLKSIRIPPVRTHRLTYVGSTPDPPKRIRQHNGEICAGARKTVRYRPWVTQMIVYGFPSKLAALQFEWAWGHPKKSRHLKNKDGKKLVPWRYKTLAGRVLVARMMVASHPFRLWPLHVKIFTQDASDAWAETSGQEITNHAILPPGFTSTTELEGVDGKTSIGNPGRYGPIDVTDAPFTSVHLSKYTRVTSSSTDIRCSICHEHLHPPHDPLETALCPHDSCTAMSHLHCLGKDFLSQSVEQVLVPRGGVCNSCKTYVLWGDVVKGCYRRRTDAVVSVPFDDEDEDEDADKIAAPSPPRKRAARKVGTPKKTAAPRTKSKAKGKADSVAGVIAIDAIGDTEEESNREGAALPVTPRKRAARKVATPKETAAPRAKGKAKGKAGVVVKVIDIDAIGGAEEESNTEGTTLPVTPRKRAGRKVGTPKETATPRAKGKAKGKAGLVVKVIDVDAIGDTEEGGAALPATPRKRAGRKVATPEKTAAPRAKGKAKKKADSSAEVIDIDPIGDTEESNTEDTAIPAAPRKRAGRKVGTPKETAAPRAKGKAKKKADSSAEVIDIDPIGDTEESNTEDTAIPAAPRKRAGRKVGTREKTAAPRAKGKAKEKADSVAEFIDVDLIDHSEDESSTEYTASPKAKKRGSTSPVRQAKTPTTKSATSVTGIPTPSASPTETASPKRARKQKATVTAAVPEGEEQNSFDLNA</sequence>
<dbReference type="OrthoDB" id="24645at2759"/>
<dbReference type="PROSITE" id="PS50164">
    <property type="entry name" value="GIY_YIG"/>
    <property type="match status" value="1"/>
</dbReference>
<dbReference type="InterPro" id="IPR050381">
    <property type="entry name" value="SLX1_endonuclease"/>
</dbReference>
<comment type="cofactor">
    <cofactor evidence="8">
        <name>a divalent metal cation</name>
        <dbReference type="ChEBI" id="CHEBI:60240"/>
    </cofactor>
</comment>
<dbReference type="GO" id="GO:0008821">
    <property type="term" value="F:crossover junction DNA endonuclease activity"/>
    <property type="evidence" value="ECO:0007669"/>
    <property type="project" value="TreeGrafter"/>
</dbReference>
<protein>
    <recommendedName>
        <fullName evidence="10">GIY-YIG domain-containing protein</fullName>
    </recommendedName>
</protein>
<feature type="region of interest" description="Disordered" evidence="9">
    <location>
        <begin position="365"/>
        <end position="401"/>
    </location>
</feature>
<dbReference type="HAMAP" id="MF_03100">
    <property type="entry name" value="Endonuc_su_Slx1"/>
    <property type="match status" value="1"/>
</dbReference>
<keyword evidence="5 8" id="KW-0233">DNA recombination</keyword>
<keyword evidence="6 8" id="KW-0234">DNA repair</keyword>
<feature type="region of interest" description="Disordered" evidence="9">
    <location>
        <begin position="307"/>
        <end position="350"/>
    </location>
</feature>
<evidence type="ECO:0000256" key="9">
    <source>
        <dbReference type="SAM" id="MobiDB-lite"/>
    </source>
</evidence>
<dbReference type="PANTHER" id="PTHR20208">
    <property type="entry name" value="STRUCTURE-SPECIFIC ENDONUCLEASE SUBUNIT SLX1"/>
    <property type="match status" value="1"/>
</dbReference>
<evidence type="ECO:0000256" key="5">
    <source>
        <dbReference type="ARBA" id="ARBA00023172"/>
    </source>
</evidence>
<organism evidence="11 12">
    <name type="scientific">Heliocybe sulcata</name>
    <dbReference type="NCBI Taxonomy" id="5364"/>
    <lineage>
        <taxon>Eukaryota</taxon>
        <taxon>Fungi</taxon>
        <taxon>Dikarya</taxon>
        <taxon>Basidiomycota</taxon>
        <taxon>Agaricomycotina</taxon>
        <taxon>Agaricomycetes</taxon>
        <taxon>Gloeophyllales</taxon>
        <taxon>Gloeophyllaceae</taxon>
        <taxon>Heliocybe</taxon>
    </lineage>
</organism>
<name>A0A5C3N704_9AGAM</name>
<comment type="subcellular location">
    <subcellularLocation>
        <location evidence="8">Nucleus</location>
    </subcellularLocation>
</comment>
<keyword evidence="7 8" id="KW-0539">Nucleus</keyword>